<sequence length="664" mass="72643">MEPFVINRLGRLVFPATVLAEVDFSVIDSLERLTEVVTRDCAATAPTGSDILARIEAHAYSGRYDLLRDIGQNLYWVNRYSMIMFEKRPTRWRDLPRSNRHVFLPSVTPWQEGARTVAAVADGYHRLPATWDSGTEDRIFGLLFDVFRNRRHHATVSSAIQPTVAQFLAAPDALTIVLPGHDPDYPTFGIDEILDCGEEVPELEALMRCAMVLHDQYPWDRSTAELRPVSRIGDDDFVVALHPRTREVAAFIDRVTRRRRPSFARRAVQRPAPGPALEPVRPYPPVRVGETFAVRPKLEALAIVRGEHVCDNADVIRNASYSWSPMTAGQIAATTGIERRRYTARDLADLALDAARAAVAHAGRIPQEIGAVLVSTCTSTQLIPSIACWLSGELGLRQTHAAFDLVASCAGLPYGLAEALRLLQEVDRPVVLVCAEKFSDKIGAVRTPRMIFGDGAAALVVAPAGPGEPGDVDVVQTYTSGPWTEVNSIRWPNPAFDNDITVCGPEVRSLVRRYLAQMFDELCTQPDPDAPGRSLLAGIDLIVPHQANRTIVESLAREAGFSVDRLYFNISEMGNVSAASIPIALFDAIRDGVLDRPMRVFAPGFGAGAVSGYAVLRVDPAIAAPEVIGSDVFPVVPGRARDDSVAASWPMPTTTDDMRIAFGE</sequence>
<dbReference type="Pfam" id="PF08541">
    <property type="entry name" value="ACP_syn_III_C"/>
    <property type="match status" value="1"/>
</dbReference>
<organism evidence="5 6">
    <name type="scientific">Pseudonocardia hispaniensis</name>
    <dbReference type="NCBI Taxonomy" id="904933"/>
    <lineage>
        <taxon>Bacteria</taxon>
        <taxon>Bacillati</taxon>
        <taxon>Actinomycetota</taxon>
        <taxon>Actinomycetes</taxon>
        <taxon>Pseudonocardiales</taxon>
        <taxon>Pseudonocardiaceae</taxon>
        <taxon>Pseudonocardia</taxon>
    </lineage>
</organism>
<evidence type="ECO:0000256" key="2">
    <source>
        <dbReference type="ARBA" id="ARBA00023315"/>
    </source>
</evidence>
<dbReference type="PANTHER" id="PTHR34069">
    <property type="entry name" value="3-OXOACYL-[ACYL-CARRIER-PROTEIN] SYNTHASE 3"/>
    <property type="match status" value="1"/>
</dbReference>
<reference evidence="6" key="1">
    <citation type="journal article" date="2019" name="Int. J. Syst. Evol. Microbiol.">
        <title>The Global Catalogue of Microorganisms (GCM) 10K type strain sequencing project: providing services to taxonomists for standard genome sequencing and annotation.</title>
        <authorList>
            <consortium name="The Broad Institute Genomics Platform"/>
            <consortium name="The Broad Institute Genome Sequencing Center for Infectious Disease"/>
            <person name="Wu L."/>
            <person name="Ma J."/>
        </authorList>
    </citation>
    <scope>NUCLEOTIDE SEQUENCE [LARGE SCALE GENOMIC DNA]</scope>
    <source>
        <strain evidence="6">CCM 8391</strain>
    </source>
</reference>
<evidence type="ECO:0000313" key="6">
    <source>
        <dbReference type="Proteomes" id="UP001596302"/>
    </source>
</evidence>
<feature type="domain" description="Beta-ketoacyl-[acyl-carrier-protein] synthase III C-terminal" evidence="3">
    <location>
        <begin position="538"/>
        <end position="617"/>
    </location>
</feature>
<accession>A0ABW1J6U9</accession>
<evidence type="ECO:0000313" key="5">
    <source>
        <dbReference type="EMBL" id="MFC5996379.1"/>
    </source>
</evidence>
<gene>
    <name evidence="5" type="ORF">ACFQE5_19425</name>
</gene>
<dbReference type="Proteomes" id="UP001596302">
    <property type="component" value="Unassembled WGS sequence"/>
</dbReference>
<protein>
    <submittedName>
        <fullName evidence="5">3-oxoacyl-[acyl-carrier-protein] synthase III C-terminal domain-containing protein</fullName>
    </submittedName>
</protein>
<dbReference type="Pfam" id="PF08545">
    <property type="entry name" value="ACP_syn_III"/>
    <property type="match status" value="1"/>
</dbReference>
<keyword evidence="1" id="KW-0808">Transferase</keyword>
<dbReference type="RefSeq" id="WP_379587005.1">
    <property type="nucleotide sequence ID" value="NZ_JBHSQW010000039.1"/>
</dbReference>
<comment type="caution">
    <text evidence="5">The sequence shown here is derived from an EMBL/GenBank/DDBJ whole genome shotgun (WGS) entry which is preliminary data.</text>
</comment>
<evidence type="ECO:0000259" key="3">
    <source>
        <dbReference type="Pfam" id="PF08541"/>
    </source>
</evidence>
<keyword evidence="6" id="KW-1185">Reference proteome</keyword>
<dbReference type="InterPro" id="IPR013747">
    <property type="entry name" value="ACP_syn_III_C"/>
</dbReference>
<dbReference type="InterPro" id="IPR013751">
    <property type="entry name" value="ACP_syn_III_N"/>
</dbReference>
<dbReference type="InterPro" id="IPR016039">
    <property type="entry name" value="Thiolase-like"/>
</dbReference>
<dbReference type="EMBL" id="JBHSQW010000039">
    <property type="protein sequence ID" value="MFC5996379.1"/>
    <property type="molecule type" value="Genomic_DNA"/>
</dbReference>
<proteinExistence type="predicted"/>
<dbReference type="SUPFAM" id="SSF53901">
    <property type="entry name" value="Thiolase-like"/>
    <property type="match status" value="1"/>
</dbReference>
<name>A0ABW1J6U9_9PSEU</name>
<evidence type="ECO:0000256" key="1">
    <source>
        <dbReference type="ARBA" id="ARBA00022679"/>
    </source>
</evidence>
<dbReference type="Gene3D" id="3.40.47.10">
    <property type="match status" value="1"/>
</dbReference>
<dbReference type="PANTHER" id="PTHR34069:SF2">
    <property type="entry name" value="BETA-KETOACYL-[ACYL-CARRIER-PROTEIN] SYNTHASE III"/>
    <property type="match status" value="1"/>
</dbReference>
<keyword evidence="2" id="KW-0012">Acyltransferase</keyword>
<evidence type="ECO:0000259" key="4">
    <source>
        <dbReference type="Pfam" id="PF08545"/>
    </source>
</evidence>
<feature type="domain" description="Beta-ketoacyl-[acyl-carrier-protein] synthase III N-terminal" evidence="4">
    <location>
        <begin position="403"/>
        <end position="467"/>
    </location>
</feature>